<evidence type="ECO:0000256" key="1">
    <source>
        <dbReference type="ARBA" id="ARBA00022603"/>
    </source>
</evidence>
<dbReference type="CDD" id="cd02440">
    <property type="entry name" value="AdoMet_MTases"/>
    <property type="match status" value="1"/>
</dbReference>
<evidence type="ECO:0000313" key="6">
    <source>
        <dbReference type="EMBL" id="KIM32577.1"/>
    </source>
</evidence>
<evidence type="ECO:0000256" key="4">
    <source>
        <dbReference type="PROSITE-ProRule" id="PRU01024"/>
    </source>
</evidence>
<dbReference type="InterPro" id="IPR029063">
    <property type="entry name" value="SAM-dependent_MTases_sf"/>
</dbReference>
<dbReference type="HOGENOM" id="CLU_014689_3_2_1"/>
<name>A0A0C2XUN1_SERVB</name>
<dbReference type="InterPro" id="IPR030391">
    <property type="entry name" value="MeTrfase_TrmA_CS"/>
</dbReference>
<dbReference type="PROSITE" id="PS01230">
    <property type="entry name" value="TRMA_1"/>
    <property type="match status" value="1"/>
</dbReference>
<dbReference type="PROSITE" id="PS51622">
    <property type="entry name" value="SAM_MT_RNA_M5U_2"/>
    <property type="match status" value="1"/>
</dbReference>
<dbReference type="SUPFAM" id="SSF53335">
    <property type="entry name" value="S-adenosyl-L-methionine-dependent methyltransferases"/>
    <property type="match status" value="1"/>
</dbReference>
<dbReference type="AlphaFoldDB" id="A0A0C2XUN1"/>
<reference evidence="7" key="2">
    <citation type="submission" date="2015-01" db="EMBL/GenBank/DDBJ databases">
        <title>Evolutionary Origins and Diversification of the Mycorrhizal Mutualists.</title>
        <authorList>
            <consortium name="DOE Joint Genome Institute"/>
            <consortium name="Mycorrhizal Genomics Consortium"/>
            <person name="Kohler A."/>
            <person name="Kuo A."/>
            <person name="Nagy L.G."/>
            <person name="Floudas D."/>
            <person name="Copeland A."/>
            <person name="Barry K.W."/>
            <person name="Cichocki N."/>
            <person name="Veneault-Fourrey C."/>
            <person name="LaButti K."/>
            <person name="Lindquist E.A."/>
            <person name="Lipzen A."/>
            <person name="Lundell T."/>
            <person name="Morin E."/>
            <person name="Murat C."/>
            <person name="Riley R."/>
            <person name="Ohm R."/>
            <person name="Sun H."/>
            <person name="Tunlid A."/>
            <person name="Henrissat B."/>
            <person name="Grigoriev I.V."/>
            <person name="Hibbett D.S."/>
            <person name="Martin F."/>
        </authorList>
    </citation>
    <scope>NUCLEOTIDE SEQUENCE [LARGE SCALE GENOMIC DNA]</scope>
    <source>
        <strain evidence="7">MAFF 305830</strain>
    </source>
</reference>
<dbReference type="InterPro" id="IPR010280">
    <property type="entry name" value="U5_MeTrfase_fam"/>
</dbReference>
<dbReference type="PROSITE" id="PS51687">
    <property type="entry name" value="SAM_MT_RNA_M5U"/>
    <property type="match status" value="1"/>
</dbReference>
<accession>A0A0C2XUN1</accession>
<dbReference type="GO" id="GO:0009451">
    <property type="term" value="P:RNA modification"/>
    <property type="evidence" value="ECO:0007669"/>
    <property type="project" value="UniProtKB-ARBA"/>
</dbReference>
<evidence type="ECO:0000256" key="2">
    <source>
        <dbReference type="ARBA" id="ARBA00022679"/>
    </source>
</evidence>
<dbReference type="Gene3D" id="3.40.50.150">
    <property type="entry name" value="Vaccinia Virus protein VP39"/>
    <property type="match status" value="2"/>
</dbReference>
<evidence type="ECO:0000313" key="7">
    <source>
        <dbReference type="Proteomes" id="UP000054097"/>
    </source>
</evidence>
<dbReference type="OrthoDB" id="10250660at2759"/>
<evidence type="ECO:0008006" key="8">
    <source>
        <dbReference type="Google" id="ProtNLM"/>
    </source>
</evidence>
<dbReference type="PANTHER" id="PTHR11061:SF30">
    <property type="entry name" value="TRNA (URACIL(54)-C(5))-METHYLTRANSFERASE"/>
    <property type="match status" value="1"/>
</dbReference>
<dbReference type="EMBL" id="KN824279">
    <property type="protein sequence ID" value="KIM32577.1"/>
    <property type="molecule type" value="Genomic_DNA"/>
</dbReference>
<organism evidence="6 7">
    <name type="scientific">Serendipita vermifera MAFF 305830</name>
    <dbReference type="NCBI Taxonomy" id="933852"/>
    <lineage>
        <taxon>Eukaryota</taxon>
        <taxon>Fungi</taxon>
        <taxon>Dikarya</taxon>
        <taxon>Basidiomycota</taxon>
        <taxon>Agaricomycotina</taxon>
        <taxon>Agaricomycetes</taxon>
        <taxon>Sebacinales</taxon>
        <taxon>Serendipitaceae</taxon>
        <taxon>Serendipita</taxon>
    </lineage>
</organism>
<dbReference type="InterPro" id="IPR030390">
    <property type="entry name" value="MeTrfase_TrmA_AS"/>
</dbReference>
<dbReference type="GO" id="GO:0008033">
    <property type="term" value="P:tRNA processing"/>
    <property type="evidence" value="ECO:0007669"/>
    <property type="project" value="InterPro"/>
</dbReference>
<feature type="binding site" evidence="4">
    <location>
        <position position="182"/>
    </location>
    <ligand>
        <name>S-adenosyl-L-methionine</name>
        <dbReference type="ChEBI" id="CHEBI:59789"/>
    </ligand>
</feature>
<comment type="similarity">
    <text evidence="4">Belongs to the class I-like SAM-binding methyltransferase superfamily. RNA M5U methyltransferase family.</text>
</comment>
<keyword evidence="3 4" id="KW-0949">S-adenosyl-L-methionine</keyword>
<keyword evidence="1 4" id="KW-0489">Methyltransferase</keyword>
<dbReference type="GO" id="GO:0030697">
    <property type="term" value="F:tRNA (uracil(54)-C5)-methyltransferase activity, S-adenosyl methionine-dependent"/>
    <property type="evidence" value="ECO:0007669"/>
    <property type="project" value="InterPro"/>
</dbReference>
<dbReference type="Pfam" id="PF05958">
    <property type="entry name" value="tRNA_U5-meth_tr"/>
    <property type="match status" value="1"/>
</dbReference>
<dbReference type="STRING" id="933852.A0A0C2XUN1"/>
<feature type="active site" description="Nucleophile" evidence="4">
    <location>
        <position position="316"/>
    </location>
</feature>
<dbReference type="InterPro" id="IPR025795">
    <property type="entry name" value="tRNA_(uracil-5-)_MeTrfase"/>
</dbReference>
<feature type="active site" evidence="5">
    <location>
        <position position="316"/>
    </location>
</feature>
<evidence type="ECO:0000256" key="3">
    <source>
        <dbReference type="ARBA" id="ARBA00022691"/>
    </source>
</evidence>
<sequence length="366" mass="40665">MSRVKCRYFGSCAGCQYQMLDYSTQLDFKRQVVEKAYRYFSGMPSEEVPGPLPTIGSPLQYNYRTKITPHFDAPPKGKAREGWQPWIGFDAKGRRMVLDIEECPIATPVLNEALGPARQAVKEKIDTYKRGSTILMRDSLQVGTSTTSEEEENHVCIQDHKATVRERVGTTLFEFPANSFFQNNNSVLVPLTEYVRTAILSPPGGQPEKQPRHLVDTYCGSGLFAITLSPFFESVVGIEISEESIRSAKHNVSLNGISDDKCDFRAGKAEAIFSVVQDLPPDETVIVIDPPRKGCDDKFIEQLLLFGASTVVYVSCNVHTQARDVGKIVRGSKGGYVLESLRGFDLFPQTAHVESVAVLRKPRMSG</sequence>
<feature type="binding site" evidence="4">
    <location>
        <position position="218"/>
    </location>
    <ligand>
        <name>S-adenosyl-L-methionine</name>
        <dbReference type="ChEBI" id="CHEBI:59789"/>
    </ligand>
</feature>
<proteinExistence type="inferred from homology"/>
<feature type="binding site" evidence="4">
    <location>
        <position position="239"/>
    </location>
    <ligand>
        <name>S-adenosyl-L-methionine</name>
        <dbReference type="ChEBI" id="CHEBI:59789"/>
    </ligand>
</feature>
<keyword evidence="7" id="KW-1185">Reference proteome</keyword>
<protein>
    <recommendedName>
        <fullName evidence="8">TRAM domain-containing protein</fullName>
    </recommendedName>
</protein>
<feature type="binding site" evidence="4">
    <location>
        <position position="289"/>
    </location>
    <ligand>
        <name>S-adenosyl-L-methionine</name>
        <dbReference type="ChEBI" id="CHEBI:59789"/>
    </ligand>
</feature>
<evidence type="ECO:0000256" key="5">
    <source>
        <dbReference type="PROSITE-ProRule" id="PRU10015"/>
    </source>
</evidence>
<dbReference type="PANTHER" id="PTHR11061">
    <property type="entry name" value="RNA M5U METHYLTRANSFERASE"/>
    <property type="match status" value="1"/>
</dbReference>
<dbReference type="PROSITE" id="PS01231">
    <property type="entry name" value="TRMA_2"/>
    <property type="match status" value="1"/>
</dbReference>
<reference evidence="6 7" key="1">
    <citation type="submission" date="2014-04" db="EMBL/GenBank/DDBJ databases">
        <authorList>
            <consortium name="DOE Joint Genome Institute"/>
            <person name="Kuo A."/>
            <person name="Zuccaro A."/>
            <person name="Kohler A."/>
            <person name="Nagy L.G."/>
            <person name="Floudas D."/>
            <person name="Copeland A."/>
            <person name="Barry K.W."/>
            <person name="Cichocki N."/>
            <person name="Veneault-Fourrey C."/>
            <person name="LaButti K."/>
            <person name="Lindquist E.A."/>
            <person name="Lipzen A."/>
            <person name="Lundell T."/>
            <person name="Morin E."/>
            <person name="Murat C."/>
            <person name="Sun H."/>
            <person name="Tunlid A."/>
            <person name="Henrissat B."/>
            <person name="Grigoriev I.V."/>
            <person name="Hibbett D.S."/>
            <person name="Martin F."/>
            <person name="Nordberg H.P."/>
            <person name="Cantor M.N."/>
            <person name="Hua S.X."/>
        </authorList>
    </citation>
    <scope>NUCLEOTIDE SEQUENCE [LARGE SCALE GENOMIC DNA]</scope>
    <source>
        <strain evidence="6 7">MAFF 305830</strain>
    </source>
</reference>
<dbReference type="GO" id="GO:0032259">
    <property type="term" value="P:methylation"/>
    <property type="evidence" value="ECO:0007669"/>
    <property type="project" value="UniProtKB-KW"/>
</dbReference>
<keyword evidence="2 4" id="KW-0808">Transferase</keyword>
<gene>
    <name evidence="6" type="ORF">M408DRAFT_326368</name>
</gene>
<dbReference type="Proteomes" id="UP000054097">
    <property type="component" value="Unassembled WGS sequence"/>
</dbReference>